<dbReference type="GO" id="GO:0003824">
    <property type="term" value="F:catalytic activity"/>
    <property type="evidence" value="ECO:0007669"/>
    <property type="project" value="InterPro"/>
</dbReference>
<dbReference type="Gene3D" id="3.30.300.30">
    <property type="match status" value="1"/>
</dbReference>
<comment type="caution">
    <text evidence="6">The sequence shown here is derived from an EMBL/GenBank/DDBJ whole genome shotgun (WGS) entry which is preliminary data.</text>
</comment>
<dbReference type="PROSITE" id="PS50075">
    <property type="entry name" value="CARRIER"/>
    <property type="match status" value="1"/>
</dbReference>
<dbReference type="GO" id="GO:0008610">
    <property type="term" value="P:lipid biosynthetic process"/>
    <property type="evidence" value="ECO:0007669"/>
    <property type="project" value="UniProtKB-ARBA"/>
</dbReference>
<dbReference type="SUPFAM" id="SSF56801">
    <property type="entry name" value="Acetyl-CoA synthetase-like"/>
    <property type="match status" value="1"/>
</dbReference>
<dbReference type="RefSeq" id="WP_125207225.1">
    <property type="nucleotide sequence ID" value="NZ_JAUKFU010000048.1"/>
</dbReference>
<protein>
    <recommendedName>
        <fullName evidence="5">Carrier domain-containing protein</fullName>
    </recommendedName>
</protein>
<gene>
    <name evidence="6" type="ORF">CXF48_07265</name>
</gene>
<dbReference type="InterPro" id="IPR025110">
    <property type="entry name" value="AMP-bd_C"/>
</dbReference>
<dbReference type="Pfam" id="PF13193">
    <property type="entry name" value="AMP-binding_C"/>
    <property type="match status" value="1"/>
</dbReference>
<proteinExistence type="predicted"/>
<evidence type="ECO:0000256" key="2">
    <source>
        <dbReference type="ARBA" id="ARBA00022450"/>
    </source>
</evidence>
<feature type="region of interest" description="Disordered" evidence="4">
    <location>
        <begin position="642"/>
        <end position="667"/>
    </location>
</feature>
<dbReference type="InterPro" id="IPR000873">
    <property type="entry name" value="AMP-dep_synth/lig_dom"/>
</dbReference>
<dbReference type="PANTHER" id="PTHR45527:SF1">
    <property type="entry name" value="FATTY ACID SYNTHASE"/>
    <property type="match status" value="1"/>
</dbReference>
<feature type="region of interest" description="Disordered" evidence="4">
    <location>
        <begin position="777"/>
        <end position="803"/>
    </location>
</feature>
<feature type="region of interest" description="Disordered" evidence="4">
    <location>
        <begin position="464"/>
        <end position="501"/>
    </location>
</feature>
<dbReference type="GO" id="GO:0031177">
    <property type="term" value="F:phosphopantetheine binding"/>
    <property type="evidence" value="ECO:0007669"/>
    <property type="project" value="TreeGrafter"/>
</dbReference>
<dbReference type="InterPro" id="IPR023213">
    <property type="entry name" value="CAT-like_dom_sf"/>
</dbReference>
<dbReference type="InterPro" id="IPR045851">
    <property type="entry name" value="AMP-bd_C_sf"/>
</dbReference>
<feature type="domain" description="Carrier" evidence="5">
    <location>
        <begin position="1058"/>
        <end position="1135"/>
    </location>
</feature>
<keyword evidence="3" id="KW-0597">Phosphoprotein</keyword>
<dbReference type="PANTHER" id="PTHR45527">
    <property type="entry name" value="NONRIBOSOMAL PEPTIDE SYNTHETASE"/>
    <property type="match status" value="1"/>
</dbReference>
<feature type="region of interest" description="Disordered" evidence="4">
    <location>
        <begin position="1139"/>
        <end position="1166"/>
    </location>
</feature>
<evidence type="ECO:0000256" key="4">
    <source>
        <dbReference type="SAM" id="MobiDB-lite"/>
    </source>
</evidence>
<dbReference type="CDD" id="cd05930">
    <property type="entry name" value="A_NRPS"/>
    <property type="match status" value="1"/>
</dbReference>
<keyword evidence="2" id="KW-0596">Phosphopantetheine</keyword>
<sequence>MTQDTAAAGGAPGIADILAGTPLQEGLLALHRTGGGSDPYHIQCVFRMDGPLDADLLRRSVVAAVDRHPNLRAAFVDRGVPHPVQVIPVSAPLDWEVVDAVPGAADPAVAAAEFRRPFDLSAPSPMRFRLLRRSATRHELIFTAHHIIIDGWSAPLFFREVMEIYEADGDASHLPAPAPYRAYIAWLAERSRDRSLARWRERLGEGTTPCHLSAAAAPGDAASGDSTDRTGSTDRTPGPGHATVEAALGTAATRVLTDWCRAHRVTVSTATLFAWAVVLGVLTDRDDVVTGTVVSGRPPEVPGIGSMVGMFINTVPVRVRLRPGDDAASQVEALHRDVTEMREHEYVGLADIQRQAGQRDLFDTLVVYQNTPGGDDGVRTTSQGVRVTPLRTADSTHYPFTLVPAVVDGRLTVRGEYREDHAGRTGLPVRPERIVRAVTALLEALPLSDGTALARLGTGFGAGDGDGGGADGDGGDGDGGADGGRTGATSPDATSPDASTVTPVHGRLAALVAADRDAPAVCDGSTVLTRAGLWDRAGHVAARLRALGVRQGDRVGLSLPRGVGAVAGIVGCLRAGAVIVHTDVTAPADHRRGVLARAGVRAVLTGADAPDTTAVVADAGVVAPAAAPGDGVPEGAERVVVTPDGTLPPTATAPRTPPTPGDARPRTPDEPAYVIFTSGSTGAPKGVVGTHRGLAALVDAHRRLVLDRHSARLGRQLVVGHAWSLAFDASWQPLAALFAGHVVAVLDDAEMRDPRLYRAALARHRVDVIETSPTMLGQLERQGPGAGGDAGTDLNPDPDAPAPWPGLEVLGLGGEAVDPAVWSRLAAAARPEAYNFYGPTETTVDAVSARLRDHPAPVIGHPLPGTDVMVLDRWLRPVPDGLPGELYITGPQVTQGYTGREDAARLTAAAFVAAPGGARAYRTGDIVVRRAGALAYLGRADDQVKVRGFRVEPAEVLAAVRSLEGVDDARVGVHRDPGGPRLVAAVVPRSAADREDPAGAAARWTAHLRGRVAAHLVPSAVVPVDGFPLTRNGKLDTAELTATAAALRGAGAAGASAAPDGPVERELADALGALTGTPVTDRDEDIRDLGVDSILLMQLCSDLVERGGPLARVTPRLVLAAPTVRGIAGTLASLDTAGGDAAGSGTGASGTTAPGTTAGTATAAPARPVDAGDIPVTPVQEWLLRGGGWRRFCQWAPVTVPPGLTAADLRDRLGTLAADHGLLRATVLGASRGPVPGEGGRGAAGSRRRPRITVPALPDDPTDRADWIRAVGDAVLVTHPGHGGRPTPQVLGAVARQVIETVDPNSGHMLRAAWFPGDDGTGGLVVLVAHHLAVDGMSWRVILDDLARGTSLPETTPFRRWAGFIDDERARRVGVPADPGRAGGGGEAGGPEAAQGHPVDGGPAGAWERYLATGDRSALGSRRVDPAVDRAVDAHADTTVASPEETSALLDIAASAGRAGTDAGERAERAGLREVLLAVLAGAVARWRGTRRLVVDLEGHGRDDDVLTRHGTVADDLSRTVGWFTTVTPLVLPDPAGPDPAGPDPTGAAPAGPPSHGSDLGEPGIIDRAREVARELTRRPGTPVEHSVDCGVCGHGVEVEVNYLGRLDMGAGSGGDTPADRRAAPAGEAPASGAWTVVTDEAVLEALPEMPEPDLPRTYAVEATFSVAPSPDGPRVTARFNLAGAVFGADDLAALTSAWRGELGRVVGDHRPR</sequence>
<evidence type="ECO:0000313" key="6">
    <source>
        <dbReference type="EMBL" id="RRO86397.1"/>
    </source>
</evidence>
<dbReference type="InterPro" id="IPR001242">
    <property type="entry name" value="Condensation_dom"/>
</dbReference>
<dbReference type="InterPro" id="IPR006162">
    <property type="entry name" value="Ppantetheine_attach_site"/>
</dbReference>
<dbReference type="Pfam" id="PF00550">
    <property type="entry name" value="PP-binding"/>
    <property type="match status" value="1"/>
</dbReference>
<organism evidence="6 7">
    <name type="scientific">Corynebacterium bovis</name>
    <dbReference type="NCBI Taxonomy" id="36808"/>
    <lineage>
        <taxon>Bacteria</taxon>
        <taxon>Bacillati</taxon>
        <taxon>Actinomycetota</taxon>
        <taxon>Actinomycetes</taxon>
        <taxon>Mycobacteriales</taxon>
        <taxon>Corynebacteriaceae</taxon>
        <taxon>Corynebacterium</taxon>
    </lineage>
</organism>
<dbReference type="Proteomes" id="UP000276526">
    <property type="component" value="Unassembled WGS sequence"/>
</dbReference>
<evidence type="ECO:0000313" key="7">
    <source>
        <dbReference type="Proteomes" id="UP000276526"/>
    </source>
</evidence>
<feature type="region of interest" description="Disordered" evidence="4">
    <location>
        <begin position="1233"/>
        <end position="1259"/>
    </location>
</feature>
<feature type="region of interest" description="Disordered" evidence="4">
    <location>
        <begin position="1374"/>
        <end position="1400"/>
    </location>
</feature>
<feature type="compositionally biased region" description="Polar residues" evidence="4">
    <location>
        <begin position="491"/>
        <end position="501"/>
    </location>
</feature>
<dbReference type="GO" id="GO:0005737">
    <property type="term" value="C:cytoplasm"/>
    <property type="evidence" value="ECO:0007669"/>
    <property type="project" value="TreeGrafter"/>
</dbReference>
<dbReference type="Gene3D" id="3.30.559.10">
    <property type="entry name" value="Chloramphenicol acetyltransferase-like domain"/>
    <property type="match status" value="2"/>
</dbReference>
<evidence type="ECO:0000256" key="3">
    <source>
        <dbReference type="ARBA" id="ARBA00022553"/>
    </source>
</evidence>
<dbReference type="EMBL" id="PQNK01000010">
    <property type="protein sequence ID" value="RRO86397.1"/>
    <property type="molecule type" value="Genomic_DNA"/>
</dbReference>
<dbReference type="SUPFAM" id="SSF52777">
    <property type="entry name" value="CoA-dependent acyltransferases"/>
    <property type="match status" value="4"/>
</dbReference>
<dbReference type="InterPro" id="IPR009081">
    <property type="entry name" value="PP-bd_ACP"/>
</dbReference>
<dbReference type="PROSITE" id="PS00455">
    <property type="entry name" value="AMP_BINDING"/>
    <property type="match status" value="1"/>
</dbReference>
<evidence type="ECO:0000259" key="5">
    <source>
        <dbReference type="PROSITE" id="PS50075"/>
    </source>
</evidence>
<dbReference type="GO" id="GO:0044550">
    <property type="term" value="P:secondary metabolite biosynthetic process"/>
    <property type="evidence" value="ECO:0007669"/>
    <property type="project" value="TreeGrafter"/>
</dbReference>
<name>A0A426PYP4_9CORY</name>
<dbReference type="InterPro" id="IPR042099">
    <property type="entry name" value="ANL_N_sf"/>
</dbReference>
<dbReference type="GO" id="GO:0043041">
    <property type="term" value="P:amino acid activation for nonribosomal peptide biosynthetic process"/>
    <property type="evidence" value="ECO:0007669"/>
    <property type="project" value="TreeGrafter"/>
</dbReference>
<feature type="compositionally biased region" description="Low complexity" evidence="4">
    <location>
        <begin position="213"/>
        <end position="225"/>
    </location>
</feature>
<feature type="compositionally biased region" description="Low complexity" evidence="4">
    <location>
        <begin position="1149"/>
        <end position="1166"/>
    </location>
</feature>
<dbReference type="Gene3D" id="1.10.1200.10">
    <property type="entry name" value="ACP-like"/>
    <property type="match status" value="1"/>
</dbReference>
<feature type="region of interest" description="Disordered" evidence="4">
    <location>
        <begin position="1532"/>
        <end position="1563"/>
    </location>
</feature>
<feature type="compositionally biased region" description="Gly residues" evidence="4">
    <location>
        <begin position="464"/>
        <end position="486"/>
    </location>
</feature>
<evidence type="ECO:0000256" key="1">
    <source>
        <dbReference type="ARBA" id="ARBA00001957"/>
    </source>
</evidence>
<dbReference type="Gene3D" id="3.30.559.30">
    <property type="entry name" value="Nonribosomal peptide synthetase, condensation domain"/>
    <property type="match status" value="2"/>
</dbReference>
<accession>A0A426PYP4</accession>
<dbReference type="PROSITE" id="PS00012">
    <property type="entry name" value="PHOSPHOPANTETHEINE"/>
    <property type="match status" value="1"/>
</dbReference>
<dbReference type="Pfam" id="PF00668">
    <property type="entry name" value="Condensation"/>
    <property type="match status" value="1"/>
</dbReference>
<dbReference type="Gene3D" id="3.40.50.12780">
    <property type="entry name" value="N-terminal domain of ligase-like"/>
    <property type="match status" value="1"/>
</dbReference>
<feature type="region of interest" description="Disordered" evidence="4">
    <location>
        <begin position="209"/>
        <end position="242"/>
    </location>
</feature>
<dbReference type="InterPro" id="IPR036736">
    <property type="entry name" value="ACP-like_sf"/>
</dbReference>
<dbReference type="Pfam" id="PF00501">
    <property type="entry name" value="AMP-binding"/>
    <property type="match status" value="1"/>
</dbReference>
<dbReference type="UniPathway" id="UPA00011"/>
<reference evidence="6 7" key="1">
    <citation type="submission" date="2018-01" db="EMBL/GenBank/DDBJ databases">
        <title>Twenty Corynebacterium bovis Genomes.</title>
        <authorList>
            <person name="Gulvik C.A."/>
        </authorList>
    </citation>
    <scope>NUCLEOTIDE SEQUENCE [LARGE SCALE GENOMIC DNA]</scope>
    <source>
        <strain evidence="6 7">F6900</strain>
    </source>
</reference>
<dbReference type="InterPro" id="IPR020845">
    <property type="entry name" value="AMP-binding_CS"/>
</dbReference>
<dbReference type="SUPFAM" id="SSF47336">
    <property type="entry name" value="ACP-like"/>
    <property type="match status" value="1"/>
</dbReference>
<comment type="cofactor">
    <cofactor evidence="1">
        <name>pantetheine 4'-phosphate</name>
        <dbReference type="ChEBI" id="CHEBI:47942"/>
    </cofactor>
</comment>